<dbReference type="AlphaFoldDB" id="A0A7D5P507"/>
<sequence>MASDLATADEVDAGEYTVRVAQTDDGQAWEAIVLSADSGGPSMQGMAGMIAMTSLSKAGDDGDEPLGPPVTAPHKWVAVGFAIEAYEWGQVGETPVDVDDGYDRVTVDGKPIEDASLEAVNLTLDTHATTFSGSWSPGGDDDAE</sequence>
<protein>
    <submittedName>
        <fullName evidence="1">Uncharacterized protein</fullName>
    </submittedName>
</protein>
<organism evidence="1 2">
    <name type="scientific">Halosimplex pelagicum</name>
    <dbReference type="NCBI Taxonomy" id="869886"/>
    <lineage>
        <taxon>Archaea</taxon>
        <taxon>Methanobacteriati</taxon>
        <taxon>Methanobacteriota</taxon>
        <taxon>Stenosarchaea group</taxon>
        <taxon>Halobacteria</taxon>
        <taxon>Halobacteriales</taxon>
        <taxon>Haloarculaceae</taxon>
        <taxon>Halosimplex</taxon>
    </lineage>
</organism>
<gene>
    <name evidence="1" type="ORF">HZS54_04810</name>
</gene>
<dbReference type="EMBL" id="CP058909">
    <property type="protein sequence ID" value="QLH80997.1"/>
    <property type="molecule type" value="Genomic_DNA"/>
</dbReference>
<dbReference type="Proteomes" id="UP000509346">
    <property type="component" value="Chromosome"/>
</dbReference>
<name>A0A7D5P507_9EURY</name>
<evidence type="ECO:0000313" key="2">
    <source>
        <dbReference type="Proteomes" id="UP000509346"/>
    </source>
</evidence>
<dbReference type="KEGG" id="hpel:HZS54_04810"/>
<keyword evidence="2" id="KW-1185">Reference proteome</keyword>
<accession>A0A7D5P507</accession>
<dbReference type="RefSeq" id="WP_179920810.1">
    <property type="nucleotide sequence ID" value="NZ_CP058909.1"/>
</dbReference>
<evidence type="ECO:0000313" key="1">
    <source>
        <dbReference type="EMBL" id="QLH80997.1"/>
    </source>
</evidence>
<proteinExistence type="predicted"/>
<reference evidence="1 2" key="1">
    <citation type="submission" date="2020-07" db="EMBL/GenBank/DDBJ databases">
        <title>Halosimplex litoreum sp. nov. and Halosimplex rubrum sp. nov., isolated from different salt environments.</title>
        <authorList>
            <person name="Cui H."/>
        </authorList>
    </citation>
    <scope>NUCLEOTIDE SEQUENCE [LARGE SCALE GENOMIC DNA]</scope>
    <source>
        <strain evidence="1 2">R2</strain>
    </source>
</reference>
<dbReference type="GeneID" id="56081885"/>